<dbReference type="PROSITE" id="PS51915">
    <property type="entry name" value="ZAD"/>
    <property type="match status" value="1"/>
</dbReference>
<keyword evidence="8" id="KW-0804">Transcription</keyword>
<dbReference type="SUPFAM" id="SSF57667">
    <property type="entry name" value="beta-beta-alpha zinc fingers"/>
    <property type="match status" value="3"/>
</dbReference>
<dbReference type="OrthoDB" id="6735725at2759"/>
<dbReference type="PANTHER" id="PTHR46179:SF13">
    <property type="entry name" value="C2H2-TYPE DOMAIN-CONTAINING PROTEIN"/>
    <property type="match status" value="1"/>
</dbReference>
<organism evidence="14 15">
    <name type="scientific">Asbolus verrucosus</name>
    <name type="common">Desert ironclad beetle</name>
    <dbReference type="NCBI Taxonomy" id="1661398"/>
    <lineage>
        <taxon>Eukaryota</taxon>
        <taxon>Metazoa</taxon>
        <taxon>Ecdysozoa</taxon>
        <taxon>Arthropoda</taxon>
        <taxon>Hexapoda</taxon>
        <taxon>Insecta</taxon>
        <taxon>Pterygota</taxon>
        <taxon>Neoptera</taxon>
        <taxon>Endopterygota</taxon>
        <taxon>Coleoptera</taxon>
        <taxon>Polyphaga</taxon>
        <taxon>Cucujiformia</taxon>
        <taxon>Tenebrionidae</taxon>
        <taxon>Pimeliinae</taxon>
        <taxon>Asbolus</taxon>
    </lineage>
</organism>
<evidence type="ECO:0000256" key="4">
    <source>
        <dbReference type="ARBA" id="ARBA00022737"/>
    </source>
</evidence>
<dbReference type="PANTHER" id="PTHR46179">
    <property type="entry name" value="ZINC FINGER PROTEIN"/>
    <property type="match status" value="1"/>
</dbReference>
<evidence type="ECO:0000256" key="5">
    <source>
        <dbReference type="ARBA" id="ARBA00022771"/>
    </source>
</evidence>
<keyword evidence="4" id="KW-0677">Repeat</keyword>
<keyword evidence="5 10" id="KW-0863">Zinc-finger</keyword>
<feature type="binding site" evidence="11">
    <location>
        <position position="50"/>
    </location>
    <ligand>
        <name>Zn(2+)</name>
        <dbReference type="ChEBI" id="CHEBI:29105"/>
    </ligand>
</feature>
<dbReference type="PROSITE" id="PS50157">
    <property type="entry name" value="ZINC_FINGER_C2H2_2"/>
    <property type="match status" value="5"/>
</dbReference>
<dbReference type="SMART" id="SM00868">
    <property type="entry name" value="zf-AD"/>
    <property type="match status" value="1"/>
</dbReference>
<dbReference type="GO" id="GO:0006357">
    <property type="term" value="P:regulation of transcription by RNA polymerase II"/>
    <property type="evidence" value="ECO:0007669"/>
    <property type="project" value="TreeGrafter"/>
</dbReference>
<dbReference type="SMART" id="SM00355">
    <property type="entry name" value="ZnF_C2H2"/>
    <property type="match status" value="5"/>
</dbReference>
<dbReference type="Proteomes" id="UP000292052">
    <property type="component" value="Unassembled WGS sequence"/>
</dbReference>
<dbReference type="GO" id="GO:0005634">
    <property type="term" value="C:nucleus"/>
    <property type="evidence" value="ECO:0007669"/>
    <property type="project" value="UniProtKB-SubCell"/>
</dbReference>
<evidence type="ECO:0000256" key="1">
    <source>
        <dbReference type="ARBA" id="ARBA00004123"/>
    </source>
</evidence>
<gene>
    <name evidence="14" type="ORF">BDFB_003744</name>
</gene>
<evidence type="ECO:0000256" key="3">
    <source>
        <dbReference type="ARBA" id="ARBA00022723"/>
    </source>
</evidence>
<keyword evidence="9" id="KW-0539">Nucleus</keyword>
<dbReference type="InterPro" id="IPR051061">
    <property type="entry name" value="Zinc_finger_trans_reg"/>
</dbReference>
<keyword evidence="15" id="KW-1185">Reference proteome</keyword>
<sequence length="249" mass="28523">MDMCICRVCFVEIDENNSFLVQDLAGIITLCTSVKMGTDDGLPQFICKMCRDKARDAFKFKVLCEESDMYLRSHEILKIKVEGHSEKAKEKYKCQSCSMVFQYKKPLLKHEQKHKEGFTCKDCGKNYASAKHLAIHISIKKRKGSHLCQICGKAYTMPENLKRHQRVHNGIRPFSCQMCDKSFTQSNELKSHMISHSSEKKFLCSFCGHKYARETSLQVHITRIHGDVSKQHTCGLCGRAFKGFCSGIF</sequence>
<evidence type="ECO:0000256" key="9">
    <source>
        <dbReference type="ARBA" id="ARBA00023242"/>
    </source>
</evidence>
<dbReference type="FunFam" id="3.30.160.60:FF:000193">
    <property type="entry name" value="Zinc finger protein 300"/>
    <property type="match status" value="1"/>
</dbReference>
<dbReference type="EMBL" id="QDEB01068780">
    <property type="protein sequence ID" value="RZC35683.1"/>
    <property type="molecule type" value="Genomic_DNA"/>
</dbReference>
<dbReference type="STRING" id="1661398.A0A482VSH8"/>
<dbReference type="Pfam" id="PF00096">
    <property type="entry name" value="zf-C2H2"/>
    <property type="match status" value="3"/>
</dbReference>
<evidence type="ECO:0000256" key="2">
    <source>
        <dbReference type="ARBA" id="ARBA00006991"/>
    </source>
</evidence>
<evidence type="ECO:0000313" key="14">
    <source>
        <dbReference type="EMBL" id="RZC35683.1"/>
    </source>
</evidence>
<evidence type="ECO:0000256" key="10">
    <source>
        <dbReference type="PROSITE-ProRule" id="PRU00042"/>
    </source>
</evidence>
<dbReference type="PROSITE" id="PS00028">
    <property type="entry name" value="ZINC_FINGER_C2H2_1"/>
    <property type="match status" value="4"/>
</dbReference>
<proteinExistence type="inferred from homology"/>
<dbReference type="FunFam" id="3.30.160.60:FF:000086">
    <property type="entry name" value="transcription factor E4F1 isoform X1"/>
    <property type="match status" value="1"/>
</dbReference>
<dbReference type="SUPFAM" id="SSF57716">
    <property type="entry name" value="Glucocorticoid receptor-like (DNA-binding domain)"/>
    <property type="match status" value="1"/>
</dbReference>
<evidence type="ECO:0000259" key="13">
    <source>
        <dbReference type="PROSITE" id="PS51915"/>
    </source>
</evidence>
<dbReference type="InterPro" id="IPR012934">
    <property type="entry name" value="Znf_AD"/>
</dbReference>
<dbReference type="Pfam" id="PF07776">
    <property type="entry name" value="zf-AD"/>
    <property type="match status" value="1"/>
</dbReference>
<comment type="caution">
    <text evidence="14">The sequence shown here is derived from an EMBL/GenBank/DDBJ whole genome shotgun (WGS) entry which is preliminary data.</text>
</comment>
<feature type="domain" description="C2H2-type" evidence="12">
    <location>
        <begin position="92"/>
        <end position="114"/>
    </location>
</feature>
<feature type="binding site" evidence="11">
    <location>
        <position position="47"/>
    </location>
    <ligand>
        <name>Zn(2+)</name>
        <dbReference type="ChEBI" id="CHEBI:29105"/>
    </ligand>
</feature>
<evidence type="ECO:0000256" key="11">
    <source>
        <dbReference type="PROSITE-ProRule" id="PRU01263"/>
    </source>
</evidence>
<dbReference type="Gene3D" id="3.40.1800.20">
    <property type="match status" value="1"/>
</dbReference>
<protein>
    <submittedName>
        <fullName evidence="14">Zf-AD domain containing protein</fullName>
    </submittedName>
</protein>
<feature type="domain" description="C2H2-type" evidence="12">
    <location>
        <begin position="118"/>
        <end position="146"/>
    </location>
</feature>
<evidence type="ECO:0000256" key="7">
    <source>
        <dbReference type="ARBA" id="ARBA00023015"/>
    </source>
</evidence>
<feature type="binding site" evidence="11">
    <location>
        <position position="6"/>
    </location>
    <ligand>
        <name>Zn(2+)</name>
        <dbReference type="ChEBI" id="CHEBI:29105"/>
    </ligand>
</feature>
<evidence type="ECO:0000313" key="15">
    <source>
        <dbReference type="Proteomes" id="UP000292052"/>
    </source>
</evidence>
<name>A0A482VSH8_ASBVE</name>
<comment type="subcellular location">
    <subcellularLocation>
        <location evidence="1">Nucleus</location>
    </subcellularLocation>
</comment>
<dbReference type="Gene3D" id="3.30.160.60">
    <property type="entry name" value="Classic Zinc Finger"/>
    <property type="match status" value="4"/>
</dbReference>
<feature type="domain" description="C2H2-type" evidence="12">
    <location>
        <begin position="146"/>
        <end position="173"/>
    </location>
</feature>
<feature type="domain" description="ZAD" evidence="13">
    <location>
        <begin position="4"/>
        <end position="74"/>
    </location>
</feature>
<evidence type="ECO:0000256" key="6">
    <source>
        <dbReference type="ARBA" id="ARBA00022833"/>
    </source>
</evidence>
<accession>A0A482VSH8</accession>
<dbReference type="AlphaFoldDB" id="A0A482VSH8"/>
<dbReference type="GO" id="GO:0008270">
    <property type="term" value="F:zinc ion binding"/>
    <property type="evidence" value="ECO:0007669"/>
    <property type="project" value="UniProtKB-UniRule"/>
</dbReference>
<keyword evidence="6 11" id="KW-0862">Zinc</keyword>
<feature type="domain" description="C2H2-type" evidence="12">
    <location>
        <begin position="174"/>
        <end position="201"/>
    </location>
</feature>
<keyword evidence="3 11" id="KW-0479">Metal-binding</keyword>
<evidence type="ECO:0000256" key="8">
    <source>
        <dbReference type="ARBA" id="ARBA00023163"/>
    </source>
</evidence>
<feature type="domain" description="C2H2-type" evidence="12">
    <location>
        <begin position="202"/>
        <end position="225"/>
    </location>
</feature>
<comment type="similarity">
    <text evidence="2">Belongs to the krueppel C2H2-type zinc-finger protein family.</text>
</comment>
<evidence type="ECO:0000259" key="12">
    <source>
        <dbReference type="PROSITE" id="PS50157"/>
    </source>
</evidence>
<reference evidence="14 15" key="1">
    <citation type="submission" date="2017-03" db="EMBL/GenBank/DDBJ databases">
        <title>Genome of the blue death feigning beetle - Asbolus verrucosus.</title>
        <authorList>
            <person name="Rider S.D."/>
        </authorList>
    </citation>
    <scope>NUCLEOTIDE SEQUENCE [LARGE SCALE GENOMIC DNA]</scope>
    <source>
        <strain evidence="14">Butters</strain>
        <tissue evidence="14">Head and leg muscle</tissue>
    </source>
</reference>
<keyword evidence="7" id="KW-0805">Transcription regulation</keyword>
<feature type="binding site" evidence="11">
    <location>
        <position position="9"/>
    </location>
    <ligand>
        <name>Zn(2+)</name>
        <dbReference type="ChEBI" id="CHEBI:29105"/>
    </ligand>
</feature>
<dbReference type="InterPro" id="IPR036236">
    <property type="entry name" value="Znf_C2H2_sf"/>
</dbReference>
<dbReference type="InterPro" id="IPR013087">
    <property type="entry name" value="Znf_C2H2_type"/>
</dbReference>